<evidence type="ECO:0000256" key="2">
    <source>
        <dbReference type="ARBA" id="ARBA00022754"/>
    </source>
</evidence>
<evidence type="ECO:0000259" key="7">
    <source>
        <dbReference type="PROSITE" id="PS51841"/>
    </source>
</evidence>
<dbReference type="KEGG" id="osn:115223416"/>
<reference evidence="10" key="1">
    <citation type="submission" date="2025-08" db="UniProtKB">
        <authorList>
            <consortium name="RefSeq"/>
        </authorList>
    </citation>
    <scope>IDENTIFICATION</scope>
</reference>
<feature type="compositionally biased region" description="Low complexity" evidence="6">
    <location>
        <begin position="8"/>
        <end position="47"/>
    </location>
</feature>
<dbReference type="Proteomes" id="UP000515154">
    <property type="component" value="Linkage group LG23"/>
</dbReference>
<dbReference type="RefSeq" id="XP_029649800.1">
    <property type="nucleotide sequence ID" value="XM_029793940.2"/>
</dbReference>
<accession>A0A6P7TI37</accession>
<dbReference type="Gene3D" id="1.20.5.170">
    <property type="match status" value="1"/>
</dbReference>
<evidence type="ECO:0000259" key="8">
    <source>
        <dbReference type="PROSITE" id="PS51842"/>
    </source>
</evidence>
<keyword evidence="9" id="KW-1185">Reference proteome</keyword>
<feature type="region of interest" description="Disordered" evidence="6">
    <location>
        <begin position="1"/>
        <end position="50"/>
    </location>
</feature>
<dbReference type="GO" id="GO:0051664">
    <property type="term" value="P:nuclear pore localization"/>
    <property type="evidence" value="ECO:0007669"/>
    <property type="project" value="TreeGrafter"/>
</dbReference>
<dbReference type="GO" id="GO:0007097">
    <property type="term" value="P:nuclear migration"/>
    <property type="evidence" value="ECO:0007669"/>
    <property type="project" value="TreeGrafter"/>
</dbReference>
<feature type="domain" description="LTD" evidence="7">
    <location>
        <begin position="434"/>
        <end position="568"/>
    </location>
</feature>
<feature type="region of interest" description="Disordered" evidence="6">
    <location>
        <begin position="417"/>
        <end position="447"/>
    </location>
</feature>
<evidence type="ECO:0000256" key="1">
    <source>
        <dbReference type="ARBA" id="ARBA00004123"/>
    </source>
</evidence>
<evidence type="ECO:0000256" key="3">
    <source>
        <dbReference type="ARBA" id="ARBA00023054"/>
    </source>
</evidence>
<dbReference type="GO" id="GO:0005200">
    <property type="term" value="F:structural constituent of cytoskeleton"/>
    <property type="evidence" value="ECO:0007669"/>
    <property type="project" value="TreeGrafter"/>
</dbReference>
<evidence type="ECO:0000256" key="4">
    <source>
        <dbReference type="ARBA" id="ARBA00023242"/>
    </source>
</evidence>
<protein>
    <submittedName>
        <fullName evidence="10">Lamin-B1 isoform X1</fullName>
    </submittedName>
</protein>
<dbReference type="SUPFAM" id="SSF74853">
    <property type="entry name" value="Lamin A/C globular tail domain"/>
    <property type="match status" value="1"/>
</dbReference>
<dbReference type="InterPro" id="IPR036415">
    <property type="entry name" value="Lamin_tail_dom_sf"/>
</dbReference>
<dbReference type="SMART" id="SM01391">
    <property type="entry name" value="Filament"/>
    <property type="match status" value="1"/>
</dbReference>
<organism evidence="9 10">
    <name type="scientific">Octopus sinensis</name>
    <name type="common">East Asian common octopus</name>
    <dbReference type="NCBI Taxonomy" id="2607531"/>
    <lineage>
        <taxon>Eukaryota</taxon>
        <taxon>Metazoa</taxon>
        <taxon>Spiralia</taxon>
        <taxon>Lophotrochozoa</taxon>
        <taxon>Mollusca</taxon>
        <taxon>Cephalopoda</taxon>
        <taxon>Coleoidea</taxon>
        <taxon>Octopodiformes</taxon>
        <taxon>Octopoda</taxon>
        <taxon>Incirrata</taxon>
        <taxon>Octopodidae</taxon>
        <taxon>Octopus</taxon>
    </lineage>
</organism>
<dbReference type="AlphaFoldDB" id="A0A6P7TI37"/>
<feature type="domain" description="IF rod" evidence="8">
    <location>
        <begin position="51"/>
        <end position="406"/>
    </location>
</feature>
<evidence type="ECO:0000313" key="9">
    <source>
        <dbReference type="Proteomes" id="UP000515154"/>
    </source>
</evidence>
<evidence type="ECO:0000313" key="10">
    <source>
        <dbReference type="RefSeq" id="XP_029649800.1"/>
    </source>
</evidence>
<dbReference type="PANTHER" id="PTHR45721:SF11">
    <property type="entry name" value="LAMIN DM0-RELATED"/>
    <property type="match status" value="1"/>
</dbReference>
<dbReference type="SUPFAM" id="SSF90257">
    <property type="entry name" value="Myosin rod fragments"/>
    <property type="match status" value="1"/>
</dbReference>
<gene>
    <name evidence="10" type="primary">LOC115223416</name>
</gene>
<dbReference type="Gene3D" id="1.20.5.500">
    <property type="entry name" value="Single helix bin"/>
    <property type="match status" value="1"/>
</dbReference>
<keyword evidence="4" id="KW-0539">Nucleus</keyword>
<keyword evidence="2" id="KW-0403">Intermediate filament</keyword>
<dbReference type="GO" id="GO:0005882">
    <property type="term" value="C:intermediate filament"/>
    <property type="evidence" value="ECO:0007669"/>
    <property type="project" value="UniProtKB-KW"/>
</dbReference>
<dbReference type="PROSITE" id="PS51842">
    <property type="entry name" value="IF_ROD_2"/>
    <property type="match status" value="1"/>
</dbReference>
<dbReference type="PROSITE" id="PS51841">
    <property type="entry name" value="LTD"/>
    <property type="match status" value="1"/>
</dbReference>
<comment type="subcellular location">
    <subcellularLocation>
        <location evidence="1">Nucleus</location>
    </subcellularLocation>
</comment>
<dbReference type="GO" id="GO:0005652">
    <property type="term" value="C:nuclear lamina"/>
    <property type="evidence" value="ECO:0007669"/>
    <property type="project" value="TreeGrafter"/>
</dbReference>
<dbReference type="Gene3D" id="2.60.40.1260">
    <property type="entry name" value="Lamin Tail domain"/>
    <property type="match status" value="1"/>
</dbReference>
<evidence type="ECO:0000256" key="5">
    <source>
        <dbReference type="SAM" id="Coils"/>
    </source>
</evidence>
<dbReference type="PANTHER" id="PTHR45721">
    <property type="entry name" value="LAMIN DM0-RELATED"/>
    <property type="match status" value="1"/>
</dbReference>
<keyword evidence="3 5" id="KW-0175">Coiled coil</keyword>
<dbReference type="SUPFAM" id="SSF64593">
    <property type="entry name" value="Intermediate filament protein, coiled coil region"/>
    <property type="match status" value="2"/>
</dbReference>
<dbReference type="Pfam" id="PF00932">
    <property type="entry name" value="LTD"/>
    <property type="match status" value="1"/>
</dbReference>
<feature type="coiled-coil region" evidence="5">
    <location>
        <begin position="261"/>
        <end position="405"/>
    </location>
</feature>
<proteinExistence type="predicted"/>
<dbReference type="InterPro" id="IPR039008">
    <property type="entry name" value="IF_rod_dom"/>
</dbReference>
<dbReference type="Gene3D" id="1.20.5.1160">
    <property type="entry name" value="Vasodilator-stimulated phosphoprotein"/>
    <property type="match status" value="1"/>
</dbReference>
<dbReference type="Pfam" id="PF00038">
    <property type="entry name" value="Filament"/>
    <property type="match status" value="1"/>
</dbReference>
<evidence type="ECO:0000256" key="6">
    <source>
        <dbReference type="SAM" id="MobiDB-lite"/>
    </source>
</evidence>
<dbReference type="GO" id="GO:0090435">
    <property type="term" value="P:protein localization to nuclear envelope"/>
    <property type="evidence" value="ECO:0007669"/>
    <property type="project" value="TreeGrafter"/>
</dbReference>
<dbReference type="GO" id="GO:0031507">
    <property type="term" value="P:heterochromatin formation"/>
    <property type="evidence" value="ECO:0007669"/>
    <property type="project" value="TreeGrafter"/>
</dbReference>
<name>A0A6P7TI37_9MOLL</name>
<dbReference type="InterPro" id="IPR001322">
    <property type="entry name" value="Lamin_tail_dom"/>
</dbReference>
<sequence>MSTKTRKTITTTTISSSGSGEADSAGTSSGSPSFLRRSRAPSPARLSRIQEKEELQSLNDRLANYIDRVRQLETENSRLMVQVRSSEETVSREVTNIKSLYESELNDARKLLDEMAKEKARLQIESGKYKAEADEWLTKYNRKERELSAAQKKLLDLEAMVGDLQAKLAEMEAQKKKLESQNISLRADLSALEVQLATARKQLEDETLMRVDLENRLQSLREDMAFKSQVFEQELNETRSRQVVTEEVDSGIAPAYEERLADALREMREEHESHIQMVREEVELFYETKLSGLQAQIDRGQNVSISMRDELKTAKRRVEELLSELSSLRAQNAQFLNRISELEGQLERESREFHMKISVKDEEIKDLRNKLADMTAESAELWSIKVKLDLELAAYRKLLEGEEERLNLSASECASPKARSSTQLRGKKRKVTTETSSEEVSSKNEGYASKNQCKSALSIDTVDSDGKFIKLINSGEKDMGIGGWQLKHDTGVDETVFKFHSKAVVKPGATITVWSADSGQTHNPPSDLVMKSQRWFVSDSMRTTLLSNSGEEMASCEMSKSMLHTSSSFRTAPRDESDSSVYQYSRRHLTPQKKGWIFW</sequence>
<dbReference type="GO" id="GO:0006998">
    <property type="term" value="P:nuclear envelope organization"/>
    <property type="evidence" value="ECO:0007669"/>
    <property type="project" value="TreeGrafter"/>
</dbReference>